<dbReference type="EMBL" id="JACPUR010000034">
    <property type="protein sequence ID" value="MBI3128655.1"/>
    <property type="molecule type" value="Genomic_DNA"/>
</dbReference>
<evidence type="ECO:0000256" key="2">
    <source>
        <dbReference type="SAM" id="Phobius"/>
    </source>
</evidence>
<proteinExistence type="predicted"/>
<gene>
    <name evidence="3" type="ORF">HYZ11_13710</name>
</gene>
<evidence type="ECO:0000256" key="1">
    <source>
        <dbReference type="SAM" id="MobiDB-lite"/>
    </source>
</evidence>
<sequence length="90" mass="9212">MARAREMAGDVAAGVAVFLLVLSMALSMIGLYYKVPRMRGGLFVAAAGAAERAAGISARGDCPGQALPREPGRRPGTGGGPAIHQTRGEF</sequence>
<feature type="region of interest" description="Disordered" evidence="1">
    <location>
        <begin position="61"/>
        <end position="90"/>
    </location>
</feature>
<evidence type="ECO:0000313" key="3">
    <source>
        <dbReference type="EMBL" id="MBI3128655.1"/>
    </source>
</evidence>
<keyword evidence="2" id="KW-0472">Membrane</keyword>
<comment type="caution">
    <text evidence="3">The sequence shown here is derived from an EMBL/GenBank/DDBJ whole genome shotgun (WGS) entry which is preliminary data.</text>
</comment>
<name>A0A932HZM0_UNCTE</name>
<dbReference type="AlphaFoldDB" id="A0A932HZM0"/>
<dbReference type="Proteomes" id="UP000782312">
    <property type="component" value="Unassembled WGS sequence"/>
</dbReference>
<keyword evidence="2" id="KW-1133">Transmembrane helix</keyword>
<protein>
    <submittedName>
        <fullName evidence="3">Uncharacterized protein</fullName>
    </submittedName>
</protein>
<feature type="transmembrane region" description="Helical" evidence="2">
    <location>
        <begin position="12"/>
        <end position="33"/>
    </location>
</feature>
<keyword evidence="2" id="KW-0812">Transmembrane</keyword>
<reference evidence="3" key="1">
    <citation type="submission" date="2020-07" db="EMBL/GenBank/DDBJ databases">
        <title>Huge and variable diversity of episymbiotic CPR bacteria and DPANN archaea in groundwater ecosystems.</title>
        <authorList>
            <person name="He C.Y."/>
            <person name="Keren R."/>
            <person name="Whittaker M."/>
            <person name="Farag I.F."/>
            <person name="Doudna J."/>
            <person name="Cate J.H.D."/>
            <person name="Banfield J.F."/>
        </authorList>
    </citation>
    <scope>NUCLEOTIDE SEQUENCE</scope>
    <source>
        <strain evidence="3">NC_groundwater_763_Ag_S-0.2um_68_21</strain>
    </source>
</reference>
<evidence type="ECO:0000313" key="4">
    <source>
        <dbReference type="Proteomes" id="UP000782312"/>
    </source>
</evidence>
<organism evidence="3 4">
    <name type="scientific">Tectimicrobiota bacterium</name>
    <dbReference type="NCBI Taxonomy" id="2528274"/>
    <lineage>
        <taxon>Bacteria</taxon>
        <taxon>Pseudomonadati</taxon>
        <taxon>Nitrospinota/Tectimicrobiota group</taxon>
        <taxon>Candidatus Tectimicrobiota</taxon>
    </lineage>
</organism>
<accession>A0A932HZM0</accession>